<evidence type="ECO:0000313" key="7">
    <source>
        <dbReference type="EMBL" id="VDK43792.1"/>
    </source>
</evidence>
<sequence length="274" mass="30195">MCTSRVMTALCARKFEKCGESEFTRSLRNLNEYFNLEGNRLVGGNISVPHAWPWTVQILWRSGGHRCGGALISTKYIVTAAHCFSKSRNPSLYKVRLGGHKSGTGKLHNVSNITIHPLFNIVAPSAYDIAIVRIKPNAVLSKTVRTICLPILPVAENTICVVTGWGHQREGGSHSTYLREIHVPILSPFTCNDLQHYAGRLHIFSMFCAGYNKGGIDACQGDSGGPLMCHVNGRWELHGLVSWGNGCARPNSPGVYMRVTAAVPWINLHMLLFK</sequence>
<keyword evidence="8" id="KW-1185">Reference proteome</keyword>
<dbReference type="PROSITE" id="PS50240">
    <property type="entry name" value="TRYPSIN_DOM"/>
    <property type="match status" value="1"/>
</dbReference>
<dbReference type="PROSITE" id="PS00134">
    <property type="entry name" value="TRYPSIN_HIS"/>
    <property type="match status" value="1"/>
</dbReference>
<dbReference type="PANTHER" id="PTHR24252">
    <property type="entry name" value="ACROSIN-RELATED"/>
    <property type="match status" value="1"/>
</dbReference>
<dbReference type="OrthoDB" id="5912168at2759"/>
<reference evidence="7 8" key="1">
    <citation type="submission" date="2018-11" db="EMBL/GenBank/DDBJ databases">
        <authorList>
            <consortium name="Pathogen Informatics"/>
        </authorList>
    </citation>
    <scope>NUCLEOTIDE SEQUENCE [LARGE SCALE GENOMIC DNA]</scope>
</reference>
<dbReference type="Gene3D" id="2.40.10.10">
    <property type="entry name" value="Trypsin-like serine proteases"/>
    <property type="match status" value="1"/>
</dbReference>
<name>A0A3P6Q2D0_ANISI</name>
<dbReference type="InterPro" id="IPR033116">
    <property type="entry name" value="TRYPSIN_SER"/>
</dbReference>
<evidence type="ECO:0000256" key="5">
    <source>
        <dbReference type="RuleBase" id="RU363034"/>
    </source>
</evidence>
<evidence type="ECO:0000259" key="6">
    <source>
        <dbReference type="PROSITE" id="PS50240"/>
    </source>
</evidence>
<dbReference type="InterPro" id="IPR043504">
    <property type="entry name" value="Peptidase_S1_PA_chymotrypsin"/>
</dbReference>
<keyword evidence="3 5" id="KW-0720">Serine protease</keyword>
<dbReference type="InterPro" id="IPR018114">
    <property type="entry name" value="TRYPSIN_HIS"/>
</dbReference>
<dbReference type="PRINTS" id="PR00722">
    <property type="entry name" value="CHYMOTRYPSIN"/>
</dbReference>
<dbReference type="PANTHER" id="PTHR24252:SF7">
    <property type="entry name" value="HYALIN"/>
    <property type="match status" value="1"/>
</dbReference>
<dbReference type="PROSITE" id="PS00135">
    <property type="entry name" value="TRYPSIN_SER"/>
    <property type="match status" value="1"/>
</dbReference>
<protein>
    <recommendedName>
        <fullName evidence="6">Peptidase S1 domain-containing protein</fullName>
    </recommendedName>
</protein>
<evidence type="ECO:0000256" key="3">
    <source>
        <dbReference type="ARBA" id="ARBA00022825"/>
    </source>
</evidence>
<dbReference type="GO" id="GO:0006508">
    <property type="term" value="P:proteolysis"/>
    <property type="evidence" value="ECO:0007669"/>
    <property type="project" value="UniProtKB-KW"/>
</dbReference>
<evidence type="ECO:0000256" key="2">
    <source>
        <dbReference type="ARBA" id="ARBA00022801"/>
    </source>
</evidence>
<evidence type="ECO:0000256" key="1">
    <source>
        <dbReference type="ARBA" id="ARBA00022670"/>
    </source>
</evidence>
<evidence type="ECO:0000256" key="4">
    <source>
        <dbReference type="ARBA" id="ARBA00023157"/>
    </source>
</evidence>
<dbReference type="InterPro" id="IPR001314">
    <property type="entry name" value="Peptidase_S1A"/>
</dbReference>
<dbReference type="EMBL" id="UYRR01031022">
    <property type="protein sequence ID" value="VDK43792.1"/>
    <property type="molecule type" value="Genomic_DNA"/>
</dbReference>
<dbReference type="InterPro" id="IPR009003">
    <property type="entry name" value="Peptidase_S1_PA"/>
</dbReference>
<organism evidence="7 8">
    <name type="scientific">Anisakis simplex</name>
    <name type="common">Herring worm</name>
    <dbReference type="NCBI Taxonomy" id="6269"/>
    <lineage>
        <taxon>Eukaryota</taxon>
        <taxon>Metazoa</taxon>
        <taxon>Ecdysozoa</taxon>
        <taxon>Nematoda</taxon>
        <taxon>Chromadorea</taxon>
        <taxon>Rhabditida</taxon>
        <taxon>Spirurina</taxon>
        <taxon>Ascaridomorpha</taxon>
        <taxon>Ascaridoidea</taxon>
        <taxon>Anisakidae</taxon>
        <taxon>Anisakis</taxon>
        <taxon>Anisakis simplex complex</taxon>
    </lineage>
</organism>
<keyword evidence="1 5" id="KW-0645">Protease</keyword>
<dbReference type="GO" id="GO:0004252">
    <property type="term" value="F:serine-type endopeptidase activity"/>
    <property type="evidence" value="ECO:0007669"/>
    <property type="project" value="InterPro"/>
</dbReference>
<dbReference type="InterPro" id="IPR001254">
    <property type="entry name" value="Trypsin_dom"/>
</dbReference>
<dbReference type="SMART" id="SM00020">
    <property type="entry name" value="Tryp_SPc"/>
    <property type="match status" value="1"/>
</dbReference>
<accession>A0A3P6Q2D0</accession>
<dbReference type="Proteomes" id="UP000267096">
    <property type="component" value="Unassembled WGS sequence"/>
</dbReference>
<dbReference type="FunFam" id="2.40.10.10:FF:000003">
    <property type="entry name" value="Transmembrane serine protease 3"/>
    <property type="match status" value="1"/>
</dbReference>
<gene>
    <name evidence="7" type="ORF">ASIM_LOCUS10840</name>
</gene>
<keyword evidence="2 5" id="KW-0378">Hydrolase</keyword>
<feature type="domain" description="Peptidase S1" evidence="6">
    <location>
        <begin position="41"/>
        <end position="271"/>
    </location>
</feature>
<dbReference type="CDD" id="cd00190">
    <property type="entry name" value="Tryp_SPc"/>
    <property type="match status" value="1"/>
</dbReference>
<dbReference type="Pfam" id="PF00089">
    <property type="entry name" value="Trypsin"/>
    <property type="match status" value="1"/>
</dbReference>
<keyword evidence="4" id="KW-1015">Disulfide bond</keyword>
<proteinExistence type="predicted"/>
<dbReference type="SUPFAM" id="SSF50494">
    <property type="entry name" value="Trypsin-like serine proteases"/>
    <property type="match status" value="1"/>
</dbReference>
<dbReference type="AlphaFoldDB" id="A0A3P6Q2D0"/>
<evidence type="ECO:0000313" key="8">
    <source>
        <dbReference type="Proteomes" id="UP000267096"/>
    </source>
</evidence>